<evidence type="ECO:0000256" key="5">
    <source>
        <dbReference type="ARBA" id="ARBA00023326"/>
    </source>
</evidence>
<dbReference type="Proteomes" id="UP000683360">
    <property type="component" value="Unassembled WGS sequence"/>
</dbReference>
<protein>
    <recommendedName>
        <fullName evidence="11">GH10 domain-containing protein</fullName>
    </recommendedName>
</protein>
<accession>A0A8S3VI01</accession>
<dbReference type="Gene3D" id="3.20.20.80">
    <property type="entry name" value="Glycosidases"/>
    <property type="match status" value="1"/>
</dbReference>
<dbReference type="PANTHER" id="PTHR31490">
    <property type="entry name" value="GLYCOSYL HYDROLASE"/>
    <property type="match status" value="1"/>
</dbReference>
<dbReference type="InterPro" id="IPR044846">
    <property type="entry name" value="GH10"/>
</dbReference>
<dbReference type="OrthoDB" id="3055998at2759"/>
<dbReference type="GO" id="GO:0000272">
    <property type="term" value="P:polysaccharide catabolic process"/>
    <property type="evidence" value="ECO:0007669"/>
    <property type="project" value="UniProtKB-KW"/>
</dbReference>
<keyword evidence="4" id="KW-0119">Carbohydrate metabolism</keyword>
<comment type="caution">
    <text evidence="9">The sequence shown here is derived from an EMBL/GenBank/DDBJ whole genome shotgun (WGS) entry which is preliminary data.</text>
</comment>
<keyword evidence="3" id="KW-0378">Hydrolase</keyword>
<dbReference type="AlphaFoldDB" id="A0A8S3VI01"/>
<feature type="chain" id="PRO_5035887230" description="GH10 domain-containing protein" evidence="6">
    <location>
        <begin position="18"/>
        <end position="549"/>
    </location>
</feature>
<feature type="signal peptide" evidence="6">
    <location>
        <begin position="1"/>
        <end position="17"/>
    </location>
</feature>
<name>A0A8S3VI01_MYTED</name>
<feature type="domain" description="CBM-cenC" evidence="8">
    <location>
        <begin position="20"/>
        <end position="150"/>
    </location>
</feature>
<dbReference type="EMBL" id="CAJPWZ010003329">
    <property type="protein sequence ID" value="CAG2257443.1"/>
    <property type="molecule type" value="Genomic_DNA"/>
</dbReference>
<dbReference type="GO" id="GO:0031176">
    <property type="term" value="F:endo-1,4-beta-xylanase activity"/>
    <property type="evidence" value="ECO:0007669"/>
    <property type="project" value="UniProtKB-ARBA"/>
</dbReference>
<evidence type="ECO:0000313" key="9">
    <source>
        <dbReference type="EMBL" id="CAG2257443.1"/>
    </source>
</evidence>
<sequence>MLIGILVFVTLYNVVFSATNLIDNGDFENPNTIDPWECLGCKPYGLRNSYSGDWSVMVTYRDQSFSALTQRIRSTGGENYVFKSYIKLLKLVRGTMYTDIHVYVKYTDRYGTYIKQRFVDYPKVQIGFGWTELGGDVYIPNGIQSNNFNVSIEIPEHEVDFMLDEASLTVIPRNSNWKAQANSEIDRLRKATLTLTSIKQTRSQYPFGSTIQPDLLVNDSLTNYGQFMYDHFELGEIDNGIEWINMESDQRQIDNETLVQAMQRLQNHKLKRWGSGLFSALSKSNPDWIAKLPLRDINLAIQDRINYMAALFNGSFENLDVYSDVLQDEFLEIYTQSPNITQELFLKARQAFPRARLFLDERNVINSSLHTTAYANMAKRLKSIHTPYYGLGIKAHFNSSQIDMDALKYRIDKLAEARSPLWISSLAFHEDRVSLRAQMLDDVVTLLFSRPEVEGIILDDVWDPEQNSQDAALANGQYLQYNQAGLVYQNRWHTHETHPFTSSVSVRAYKGEYDIIVRRRRNGPVVGTKHVTLGNGGLSLTIHVTGQGM</sequence>
<dbReference type="InterPro" id="IPR017853">
    <property type="entry name" value="GH"/>
</dbReference>
<keyword evidence="2" id="KW-0677">Repeat</keyword>
<dbReference type="InterPro" id="IPR008979">
    <property type="entry name" value="Galactose-bd-like_sf"/>
</dbReference>
<dbReference type="Pfam" id="PF00331">
    <property type="entry name" value="Glyco_hydro_10"/>
    <property type="match status" value="1"/>
</dbReference>
<evidence type="ECO:0000259" key="7">
    <source>
        <dbReference type="Pfam" id="PF00331"/>
    </source>
</evidence>
<evidence type="ECO:0000256" key="6">
    <source>
        <dbReference type="SAM" id="SignalP"/>
    </source>
</evidence>
<evidence type="ECO:0008006" key="11">
    <source>
        <dbReference type="Google" id="ProtNLM"/>
    </source>
</evidence>
<evidence type="ECO:0000256" key="4">
    <source>
        <dbReference type="ARBA" id="ARBA00023277"/>
    </source>
</evidence>
<dbReference type="SUPFAM" id="SSF49785">
    <property type="entry name" value="Galactose-binding domain-like"/>
    <property type="match status" value="1"/>
</dbReference>
<organism evidence="9 10">
    <name type="scientific">Mytilus edulis</name>
    <name type="common">Blue mussel</name>
    <dbReference type="NCBI Taxonomy" id="6550"/>
    <lineage>
        <taxon>Eukaryota</taxon>
        <taxon>Metazoa</taxon>
        <taxon>Spiralia</taxon>
        <taxon>Lophotrochozoa</taxon>
        <taxon>Mollusca</taxon>
        <taxon>Bivalvia</taxon>
        <taxon>Autobranchia</taxon>
        <taxon>Pteriomorphia</taxon>
        <taxon>Mytilida</taxon>
        <taxon>Mytiloidea</taxon>
        <taxon>Mytilidae</taxon>
        <taxon>Mytilinae</taxon>
        <taxon>Mytilus</taxon>
    </lineage>
</organism>
<evidence type="ECO:0000256" key="2">
    <source>
        <dbReference type="ARBA" id="ARBA00022737"/>
    </source>
</evidence>
<proteinExistence type="inferred from homology"/>
<evidence type="ECO:0000256" key="3">
    <source>
        <dbReference type="ARBA" id="ARBA00022801"/>
    </source>
</evidence>
<comment type="similarity">
    <text evidence="1">Belongs to the glycosyl hydrolase 10 (cellulase F) family.</text>
</comment>
<gene>
    <name evidence="9" type="ORF">MEDL_68722</name>
</gene>
<dbReference type="PANTHER" id="PTHR31490:SF1">
    <property type="entry name" value="ENDO-1,4-BETA-XYLANASE 1"/>
    <property type="match status" value="1"/>
</dbReference>
<evidence type="ECO:0000313" key="10">
    <source>
        <dbReference type="Proteomes" id="UP000683360"/>
    </source>
</evidence>
<keyword evidence="5" id="KW-0624">Polysaccharide degradation</keyword>
<evidence type="ECO:0000259" key="8">
    <source>
        <dbReference type="Pfam" id="PF02018"/>
    </source>
</evidence>
<keyword evidence="10" id="KW-1185">Reference proteome</keyword>
<dbReference type="InterPro" id="IPR001000">
    <property type="entry name" value="GH10_dom"/>
</dbReference>
<dbReference type="Pfam" id="PF02018">
    <property type="entry name" value="CBM_4_9"/>
    <property type="match status" value="1"/>
</dbReference>
<keyword evidence="6" id="KW-0732">Signal</keyword>
<feature type="domain" description="GH10" evidence="7">
    <location>
        <begin position="206"/>
        <end position="464"/>
    </location>
</feature>
<dbReference type="SUPFAM" id="SSF51445">
    <property type="entry name" value="(Trans)glycosidases"/>
    <property type="match status" value="1"/>
</dbReference>
<dbReference type="Gene3D" id="2.60.120.260">
    <property type="entry name" value="Galactose-binding domain-like"/>
    <property type="match status" value="1"/>
</dbReference>
<dbReference type="InterPro" id="IPR003305">
    <property type="entry name" value="CenC_carb-bd"/>
</dbReference>
<reference evidence="9" key="1">
    <citation type="submission" date="2021-03" db="EMBL/GenBank/DDBJ databases">
        <authorList>
            <person name="Bekaert M."/>
        </authorList>
    </citation>
    <scope>NUCLEOTIDE SEQUENCE</scope>
</reference>
<evidence type="ECO:0000256" key="1">
    <source>
        <dbReference type="ARBA" id="ARBA00007495"/>
    </source>
</evidence>